<dbReference type="GO" id="GO:0032543">
    <property type="term" value="P:mitochondrial translation"/>
    <property type="evidence" value="ECO:0007669"/>
    <property type="project" value="InterPro"/>
</dbReference>
<dbReference type="PANTHER" id="PTHR16276:SF1">
    <property type="entry name" value="SMALL RIBOSOMAL SUBUNIT PROTEIN MS39"/>
    <property type="match status" value="1"/>
</dbReference>
<evidence type="ECO:0000313" key="6">
    <source>
        <dbReference type="RefSeq" id="XP_011313306.1"/>
    </source>
</evidence>
<evidence type="ECO:0000256" key="3">
    <source>
        <dbReference type="ARBA" id="ARBA00022946"/>
    </source>
</evidence>
<dbReference type="PANTHER" id="PTHR16276">
    <property type="entry name" value="PENTATRICOPEPTIDE REPEAT DOMAIN-CONTAINING PROTEIN 3"/>
    <property type="match status" value="1"/>
</dbReference>
<proteinExistence type="predicted"/>
<evidence type="ECO:0000256" key="1">
    <source>
        <dbReference type="ARBA" id="ARBA00004173"/>
    </source>
</evidence>
<dbReference type="InterPro" id="IPR011990">
    <property type="entry name" value="TPR-like_helical_dom_sf"/>
</dbReference>
<name>A0A9R1TQ46_9HYME</name>
<dbReference type="GO" id="GO:0005739">
    <property type="term" value="C:mitochondrion"/>
    <property type="evidence" value="ECO:0007669"/>
    <property type="project" value="UniProtKB-SubCell"/>
</dbReference>
<evidence type="ECO:0000313" key="7">
    <source>
        <dbReference type="RefSeq" id="XP_011313312.1"/>
    </source>
</evidence>
<keyword evidence="5" id="KW-1185">Reference proteome</keyword>
<accession>A0A9R1TQ46</accession>
<dbReference type="OrthoDB" id="185373at2759"/>
<comment type="subcellular location">
    <subcellularLocation>
        <location evidence="1">Mitochondrion</location>
    </subcellularLocation>
</comment>
<evidence type="ECO:0000313" key="5">
    <source>
        <dbReference type="Proteomes" id="UP000694866"/>
    </source>
</evidence>
<dbReference type="GO" id="GO:0019843">
    <property type="term" value="F:rRNA binding"/>
    <property type="evidence" value="ECO:0007669"/>
    <property type="project" value="InterPro"/>
</dbReference>
<evidence type="ECO:0000256" key="2">
    <source>
        <dbReference type="ARBA" id="ARBA00022737"/>
    </source>
</evidence>
<dbReference type="GeneID" id="105272778"/>
<dbReference type="Pfam" id="PF22330">
    <property type="entry name" value="Rib_mS39_PPR"/>
    <property type="match status" value="1"/>
</dbReference>
<keyword evidence="2" id="KW-0677">Repeat</keyword>
<protein>
    <submittedName>
        <fullName evidence="6 7">Protein PTCD3 homolog, mitochondrial</fullName>
    </submittedName>
</protein>
<dbReference type="RefSeq" id="XP_011313312.1">
    <property type="nucleotide sequence ID" value="XM_011315010.1"/>
</dbReference>
<organism evidence="5 7">
    <name type="scientific">Fopius arisanus</name>
    <dbReference type="NCBI Taxonomy" id="64838"/>
    <lineage>
        <taxon>Eukaryota</taxon>
        <taxon>Metazoa</taxon>
        <taxon>Ecdysozoa</taxon>
        <taxon>Arthropoda</taxon>
        <taxon>Hexapoda</taxon>
        <taxon>Insecta</taxon>
        <taxon>Pterygota</taxon>
        <taxon>Neoptera</taxon>
        <taxon>Endopterygota</taxon>
        <taxon>Hymenoptera</taxon>
        <taxon>Apocrita</taxon>
        <taxon>Ichneumonoidea</taxon>
        <taxon>Braconidae</taxon>
        <taxon>Opiinae</taxon>
        <taxon>Fopius</taxon>
    </lineage>
</organism>
<reference evidence="6 7" key="1">
    <citation type="submission" date="2025-04" db="UniProtKB">
        <authorList>
            <consortium name="RefSeq"/>
        </authorList>
    </citation>
    <scope>IDENTIFICATION</scope>
    <source>
        <strain evidence="6 7">USDA-PBARC FA_bdor</strain>
        <tissue evidence="6 7">Whole organism</tissue>
    </source>
</reference>
<dbReference type="GO" id="GO:0043024">
    <property type="term" value="F:ribosomal small subunit binding"/>
    <property type="evidence" value="ECO:0007669"/>
    <property type="project" value="InterPro"/>
</dbReference>
<evidence type="ECO:0000256" key="4">
    <source>
        <dbReference type="ARBA" id="ARBA00023128"/>
    </source>
</evidence>
<dbReference type="Proteomes" id="UP000694866">
    <property type="component" value="Unplaced"/>
</dbReference>
<keyword evidence="3" id="KW-0809">Transit peptide</keyword>
<keyword evidence="4" id="KW-0496">Mitochondrion</keyword>
<dbReference type="Gene3D" id="1.25.40.10">
    <property type="entry name" value="Tetratricopeptide repeat domain"/>
    <property type="match status" value="1"/>
</dbReference>
<dbReference type="InterPro" id="IPR037387">
    <property type="entry name" value="PTCD3"/>
</dbReference>
<gene>
    <name evidence="6 7" type="primary">LOC105272778</name>
</gene>
<dbReference type="AlphaFoldDB" id="A0A9R1TQ46"/>
<dbReference type="InterPro" id="IPR055063">
    <property type="entry name" value="Rib_mS39_PPR"/>
</dbReference>
<sequence>MKSFGMKISPRGLIQSTFPRLQSTAVQVSSSAPVIEIPMKKERGPTDILRALERTISRDPTAPKYKYHDDPYLIPYSNHQKRTFALAQESGRKTAMWIRAEHADLFQHRVADPVIEAFLPKTVYTDKDKVSEQLLNDIIKSGQKSDAIAIYELLEEEVSDDTRQSLLELLCFYNSNEKFPGELLEEKWFKRSEKPQVWKHCLITDKIFETLKKKESTAAKAYNAMICGQAKFMKANAAWTLLEEAQKKGYPIALETYNILIGVISYLKDGTRERLAELTNIYRLMNNAFITPDSGTLTQSVKLAAAIPRHLSAVEICKDIFTEFKDAGVEPSLSSYYYALTIFYKKAEGNSAPSALLREIITELEGRGEIKMIDSMDTFFFTLAMEIAATYLEDPYVADRIHKLLLSNDNYKLIGDGFSESVYYRFYLQVHVKNNTLDEFMKFYYDPLVPHLYTPEPNIMREILQAVGANDPEIGTPLLPRLWTHLVQFNYLERKDLVSKALHLMTGHCVPPKDSPIHQMYADAAWAVWNFVMTQRSKSIQRISWTGPILGDVAILCLRADEYDKWTKIINFMYTDQNSIVGPPSSDQINELFNACLLGGHVQSALDLTHYCSDIGFEDVPSMALKIYRNFSLANHQMNRLKGLVDLEVFEKISEDSQ</sequence>
<dbReference type="KEGG" id="fas:105272778"/>
<accession>A0A9R1UAN6</accession>
<dbReference type="RefSeq" id="XP_011313306.1">
    <property type="nucleotide sequence ID" value="XM_011315004.1"/>
</dbReference>